<proteinExistence type="predicted"/>
<dbReference type="Proteomes" id="UP001190700">
    <property type="component" value="Unassembled WGS sequence"/>
</dbReference>
<keyword evidence="2" id="KW-1185">Reference proteome</keyword>
<gene>
    <name evidence="1" type="ORF">CYMTET_28774</name>
</gene>
<protein>
    <submittedName>
        <fullName evidence="1">Uncharacterized protein</fullName>
    </submittedName>
</protein>
<name>A0AAE0KVK5_9CHLO</name>
<sequence>MHAEWEPAVEKFWDSLGASAVQVLRLVNVGAKFAPEGTLRSIYRDVDALKCSVDNLERFLPDVDVVSMLHKNPEMALLGLQPALLTRQVAAVSAAVPGANVVCVVEKCPDIVLRTAAGWANSDELVPLDTLQRAFTALCRHLPADCVCRIIENFPQVLLHSEEVIEAGMNTLRRMYPDESERQFALSVEGDPERIVKPRRIGLH</sequence>
<reference evidence="1 2" key="1">
    <citation type="journal article" date="2015" name="Genome Biol. Evol.">
        <title>Comparative Genomics of a Bacterivorous Green Alga Reveals Evolutionary Causalities and Consequences of Phago-Mixotrophic Mode of Nutrition.</title>
        <authorList>
            <person name="Burns J.A."/>
            <person name="Paasch A."/>
            <person name="Narechania A."/>
            <person name="Kim E."/>
        </authorList>
    </citation>
    <scope>NUCLEOTIDE SEQUENCE [LARGE SCALE GENOMIC DNA]</scope>
    <source>
        <strain evidence="1 2">PLY_AMNH</strain>
    </source>
</reference>
<comment type="caution">
    <text evidence="1">The sequence shown here is derived from an EMBL/GenBank/DDBJ whole genome shotgun (WGS) entry which is preliminary data.</text>
</comment>
<accession>A0AAE0KVK5</accession>
<evidence type="ECO:0000313" key="1">
    <source>
        <dbReference type="EMBL" id="KAK3262368.1"/>
    </source>
</evidence>
<dbReference type="Gene3D" id="1.25.70.10">
    <property type="entry name" value="Transcription termination factor 3, mitochondrial"/>
    <property type="match status" value="1"/>
</dbReference>
<dbReference type="AlphaFoldDB" id="A0AAE0KVK5"/>
<organism evidence="1 2">
    <name type="scientific">Cymbomonas tetramitiformis</name>
    <dbReference type="NCBI Taxonomy" id="36881"/>
    <lineage>
        <taxon>Eukaryota</taxon>
        <taxon>Viridiplantae</taxon>
        <taxon>Chlorophyta</taxon>
        <taxon>Pyramimonadophyceae</taxon>
        <taxon>Pyramimonadales</taxon>
        <taxon>Pyramimonadaceae</taxon>
        <taxon>Cymbomonas</taxon>
    </lineage>
</organism>
<evidence type="ECO:0000313" key="2">
    <source>
        <dbReference type="Proteomes" id="UP001190700"/>
    </source>
</evidence>
<dbReference type="InterPro" id="IPR038538">
    <property type="entry name" value="MTERF_sf"/>
</dbReference>
<dbReference type="EMBL" id="LGRX02016255">
    <property type="protein sequence ID" value="KAK3262368.1"/>
    <property type="molecule type" value="Genomic_DNA"/>
</dbReference>